<dbReference type="PATRIC" id="fig|1514904.3.peg.2269"/>
<proteinExistence type="predicted"/>
<evidence type="ECO:0000313" key="2">
    <source>
        <dbReference type="EMBL" id="KPB00135.1"/>
    </source>
</evidence>
<dbReference type="STRING" id="1514904.SU32_15615"/>
<dbReference type="EMBL" id="JXMU01000029">
    <property type="protein sequence ID" value="KPB00135.1"/>
    <property type="molecule type" value="Genomic_DNA"/>
</dbReference>
<dbReference type="RefSeq" id="WP_054000311.1">
    <property type="nucleotide sequence ID" value="NZ_JXMU01000029.1"/>
</dbReference>
<evidence type="ECO:0000313" key="3">
    <source>
        <dbReference type="Proteomes" id="UP000038011"/>
    </source>
</evidence>
<feature type="region of interest" description="Disordered" evidence="1">
    <location>
        <begin position="1"/>
        <end position="28"/>
    </location>
</feature>
<name>A0A0N0E6K8_9HYPH</name>
<gene>
    <name evidence="2" type="ORF">SU32_15615</name>
</gene>
<keyword evidence="3" id="KW-1185">Reference proteome</keyword>
<dbReference type="OrthoDB" id="9938291at2"/>
<reference evidence="2 3" key="1">
    <citation type="submission" date="2015-01" db="EMBL/GenBank/DDBJ databases">
        <title>Ahrensia donghaiensis sp. nov., a novel dimethylsulphoniopropionate-cleavage bacterium isolated from seawater and emended descriptions of the genus Ahrensia and Ahrensia kielensis.</title>
        <authorList>
            <person name="Liu J."/>
        </authorList>
    </citation>
    <scope>NUCLEOTIDE SEQUENCE [LARGE SCALE GENOMIC DNA]</scope>
    <source>
        <strain evidence="2 3">LZD062</strain>
    </source>
</reference>
<feature type="region of interest" description="Disordered" evidence="1">
    <location>
        <begin position="52"/>
        <end position="73"/>
    </location>
</feature>
<organism evidence="2 3">
    <name type="scientific">Ahrensia marina</name>
    <dbReference type="NCBI Taxonomy" id="1514904"/>
    <lineage>
        <taxon>Bacteria</taxon>
        <taxon>Pseudomonadati</taxon>
        <taxon>Pseudomonadota</taxon>
        <taxon>Alphaproteobacteria</taxon>
        <taxon>Hyphomicrobiales</taxon>
        <taxon>Ahrensiaceae</taxon>
        <taxon>Ahrensia</taxon>
    </lineage>
</organism>
<dbReference type="AlphaFoldDB" id="A0A0N0E6K8"/>
<protein>
    <submittedName>
        <fullName evidence="2">Uncharacterized protein</fullName>
    </submittedName>
</protein>
<sequence>MTLPDFSSKKHKKIGGGRWPSGFRPLGVPDMISEKRSARGFEPSVKQALSEFPHLPKFGTDEESSLSPSPMMDEISLDEDFPPLGADLPMEESALEDLPQDKDALDPLSAAEEIFSEVGDAPLPGGNDIPDMDNAQAPKAVAGAIPEDALQRVIDRIDSAVHGALEPLKFEFNQSVLAGFQSILRKSIEEDGKKRIATFIETIVPTSSDLVATLKGPAGLISDLQAQLEAREDLPVKLKFVEDDGLLDIVVTYDTSSVSTRLAEFEAMIAELG</sequence>
<comment type="caution">
    <text evidence="2">The sequence shown here is derived from an EMBL/GenBank/DDBJ whole genome shotgun (WGS) entry which is preliminary data.</text>
</comment>
<dbReference type="Proteomes" id="UP000038011">
    <property type="component" value="Unassembled WGS sequence"/>
</dbReference>
<evidence type="ECO:0000256" key="1">
    <source>
        <dbReference type="SAM" id="MobiDB-lite"/>
    </source>
</evidence>
<accession>A0A0N0E6K8</accession>